<reference evidence="2 3" key="1">
    <citation type="submission" date="2018-06" db="EMBL/GenBank/DDBJ databases">
        <title>OYT1 Genome Sequencing.</title>
        <authorList>
            <person name="Kato S."/>
            <person name="Itoh T."/>
            <person name="Ohkuma M."/>
        </authorList>
    </citation>
    <scope>NUCLEOTIDE SEQUENCE [LARGE SCALE GENOMIC DNA]</scope>
    <source>
        <strain evidence="2 3">OYT1</strain>
    </source>
</reference>
<evidence type="ECO:0000313" key="2">
    <source>
        <dbReference type="EMBL" id="BBE50933.1"/>
    </source>
</evidence>
<accession>A0A2Z6GBM5</accession>
<dbReference type="AlphaFoldDB" id="A0A2Z6GBM5"/>
<name>A0A2Z6GBM5_9PROT</name>
<organism evidence="2 3">
    <name type="scientific">Ferriphaselus amnicola</name>
    <dbReference type="NCBI Taxonomy" id="1188319"/>
    <lineage>
        <taxon>Bacteria</taxon>
        <taxon>Pseudomonadati</taxon>
        <taxon>Pseudomonadota</taxon>
        <taxon>Betaproteobacteria</taxon>
        <taxon>Nitrosomonadales</taxon>
        <taxon>Gallionellaceae</taxon>
        <taxon>Ferriphaselus</taxon>
    </lineage>
</organism>
<protein>
    <submittedName>
        <fullName evidence="2">Uncharacterized protein</fullName>
    </submittedName>
</protein>
<feature type="region of interest" description="Disordered" evidence="1">
    <location>
        <begin position="1"/>
        <end position="29"/>
    </location>
</feature>
<gene>
    <name evidence="2" type="ORF">OYT1_ch1376</name>
</gene>
<dbReference type="STRING" id="1188319.OYT1_02036"/>
<keyword evidence="3" id="KW-1185">Reference proteome</keyword>
<dbReference type="EMBL" id="AP018738">
    <property type="protein sequence ID" value="BBE50933.1"/>
    <property type="molecule type" value="Genomic_DNA"/>
</dbReference>
<proteinExistence type="predicted"/>
<evidence type="ECO:0000256" key="1">
    <source>
        <dbReference type="SAM" id="MobiDB-lite"/>
    </source>
</evidence>
<dbReference type="Proteomes" id="UP000033070">
    <property type="component" value="Chromosome"/>
</dbReference>
<dbReference type="KEGG" id="fam:OYT1_ch1376"/>
<sequence>MQSMEHEDIGEHHHSDMQMSSAGEEDGASCNSCGICHLACSSYLAMTIIGILAVQADALSATPYLVTYKSVSSAPLTPPPSPRV</sequence>
<feature type="compositionally biased region" description="Basic and acidic residues" evidence="1">
    <location>
        <begin position="1"/>
        <end position="16"/>
    </location>
</feature>
<evidence type="ECO:0000313" key="3">
    <source>
        <dbReference type="Proteomes" id="UP000033070"/>
    </source>
</evidence>